<evidence type="ECO:0000313" key="1">
    <source>
        <dbReference type="EMBL" id="KAF2094350.1"/>
    </source>
</evidence>
<dbReference type="PANTHER" id="PTHR34129">
    <property type="entry name" value="BLR1139 PROTEIN"/>
    <property type="match status" value="1"/>
</dbReference>
<dbReference type="Gene3D" id="3.20.170.20">
    <property type="entry name" value="Protein of unknown function DUF952"/>
    <property type="match status" value="1"/>
</dbReference>
<dbReference type="PANTHER" id="PTHR34129:SF1">
    <property type="entry name" value="DUF952 DOMAIN-CONTAINING PROTEIN"/>
    <property type="match status" value="1"/>
</dbReference>
<name>A0A9P4I7X1_9PEZI</name>
<evidence type="ECO:0000313" key="2">
    <source>
        <dbReference type="Proteomes" id="UP000799772"/>
    </source>
</evidence>
<dbReference type="OrthoDB" id="3335358at2759"/>
<accession>A0A9P4I7X1</accession>
<evidence type="ECO:0008006" key="3">
    <source>
        <dbReference type="Google" id="ProtNLM"/>
    </source>
</evidence>
<proteinExistence type="predicted"/>
<gene>
    <name evidence="1" type="ORF">NA57DRAFT_80163</name>
</gene>
<protein>
    <recommendedName>
        <fullName evidence="3">DUF952 domain-containing protein</fullName>
    </recommendedName>
</protein>
<reference evidence="1" key="1">
    <citation type="journal article" date="2020" name="Stud. Mycol.">
        <title>101 Dothideomycetes genomes: a test case for predicting lifestyles and emergence of pathogens.</title>
        <authorList>
            <person name="Haridas S."/>
            <person name="Albert R."/>
            <person name="Binder M."/>
            <person name="Bloem J."/>
            <person name="Labutti K."/>
            <person name="Salamov A."/>
            <person name="Andreopoulos B."/>
            <person name="Baker S."/>
            <person name="Barry K."/>
            <person name="Bills G."/>
            <person name="Bluhm B."/>
            <person name="Cannon C."/>
            <person name="Castanera R."/>
            <person name="Culley D."/>
            <person name="Daum C."/>
            <person name="Ezra D."/>
            <person name="Gonzalez J."/>
            <person name="Henrissat B."/>
            <person name="Kuo A."/>
            <person name="Liang C."/>
            <person name="Lipzen A."/>
            <person name="Lutzoni F."/>
            <person name="Magnuson J."/>
            <person name="Mondo S."/>
            <person name="Nolan M."/>
            <person name="Ohm R."/>
            <person name="Pangilinan J."/>
            <person name="Park H.-J."/>
            <person name="Ramirez L."/>
            <person name="Alfaro M."/>
            <person name="Sun H."/>
            <person name="Tritt A."/>
            <person name="Yoshinaga Y."/>
            <person name="Zwiers L.-H."/>
            <person name="Turgeon B."/>
            <person name="Goodwin S."/>
            <person name="Spatafora J."/>
            <person name="Crous P."/>
            <person name="Grigoriev I."/>
        </authorList>
    </citation>
    <scope>NUCLEOTIDE SEQUENCE</scope>
    <source>
        <strain evidence="1">CBS 133067</strain>
    </source>
</reference>
<sequence length="122" mass="13738">MVPNPNVNPAFVYKIADAPPPTPIPETLPLSELDQKDGFIHLSDAKQIPITANLFFKDSPQLWILKVSTADMGSKLDWPDELTGCAHLFDGSLGKHNVFDVKSWHRQDEKGWDTLLVDDWLE</sequence>
<dbReference type="AlphaFoldDB" id="A0A9P4I7X1"/>
<dbReference type="InterPro" id="IPR009297">
    <property type="entry name" value="DUF952"/>
</dbReference>
<keyword evidence="2" id="KW-1185">Reference proteome</keyword>
<dbReference type="SUPFAM" id="SSF56399">
    <property type="entry name" value="ADP-ribosylation"/>
    <property type="match status" value="1"/>
</dbReference>
<comment type="caution">
    <text evidence="1">The sequence shown here is derived from an EMBL/GenBank/DDBJ whole genome shotgun (WGS) entry which is preliminary data.</text>
</comment>
<dbReference type="Pfam" id="PF06108">
    <property type="entry name" value="DUF952"/>
    <property type="match status" value="1"/>
</dbReference>
<organism evidence="1 2">
    <name type="scientific">Rhizodiscina lignyota</name>
    <dbReference type="NCBI Taxonomy" id="1504668"/>
    <lineage>
        <taxon>Eukaryota</taxon>
        <taxon>Fungi</taxon>
        <taxon>Dikarya</taxon>
        <taxon>Ascomycota</taxon>
        <taxon>Pezizomycotina</taxon>
        <taxon>Dothideomycetes</taxon>
        <taxon>Pleosporomycetidae</taxon>
        <taxon>Aulographales</taxon>
        <taxon>Rhizodiscinaceae</taxon>
        <taxon>Rhizodiscina</taxon>
    </lineage>
</organism>
<dbReference type="EMBL" id="ML978134">
    <property type="protein sequence ID" value="KAF2094350.1"/>
    <property type="molecule type" value="Genomic_DNA"/>
</dbReference>
<dbReference type="Proteomes" id="UP000799772">
    <property type="component" value="Unassembled WGS sequence"/>
</dbReference>